<keyword evidence="6" id="KW-1185">Reference proteome</keyword>
<accession>A0A9J6C2B1</accession>
<evidence type="ECO:0000313" key="6">
    <source>
        <dbReference type="Proteomes" id="UP001107558"/>
    </source>
</evidence>
<feature type="compositionally biased region" description="Basic and acidic residues" evidence="3">
    <location>
        <begin position="2055"/>
        <end position="2104"/>
    </location>
</feature>
<organism evidence="5 6">
    <name type="scientific">Polypedilum vanderplanki</name>
    <name type="common">Sleeping chironomid midge</name>
    <dbReference type="NCBI Taxonomy" id="319348"/>
    <lineage>
        <taxon>Eukaryota</taxon>
        <taxon>Metazoa</taxon>
        <taxon>Ecdysozoa</taxon>
        <taxon>Arthropoda</taxon>
        <taxon>Hexapoda</taxon>
        <taxon>Insecta</taxon>
        <taxon>Pterygota</taxon>
        <taxon>Neoptera</taxon>
        <taxon>Endopterygota</taxon>
        <taxon>Diptera</taxon>
        <taxon>Nematocera</taxon>
        <taxon>Chironomoidea</taxon>
        <taxon>Chironomidae</taxon>
        <taxon>Chironominae</taxon>
        <taxon>Polypedilum</taxon>
        <taxon>Polypedilum</taxon>
    </lineage>
</organism>
<proteinExistence type="predicted"/>
<feature type="region of interest" description="Disordered" evidence="3">
    <location>
        <begin position="85"/>
        <end position="108"/>
    </location>
</feature>
<feature type="compositionally biased region" description="Basic and acidic residues" evidence="3">
    <location>
        <begin position="2509"/>
        <end position="2519"/>
    </location>
</feature>
<evidence type="ECO:0000259" key="4">
    <source>
        <dbReference type="PROSITE" id="PS50835"/>
    </source>
</evidence>
<dbReference type="InterPro" id="IPR007110">
    <property type="entry name" value="Ig-like_dom"/>
</dbReference>
<dbReference type="InterPro" id="IPR013783">
    <property type="entry name" value="Ig-like_fold"/>
</dbReference>
<dbReference type="EMBL" id="JADBJN010000002">
    <property type="protein sequence ID" value="KAG5676324.1"/>
    <property type="molecule type" value="Genomic_DNA"/>
</dbReference>
<name>A0A9J6C2B1_POLVA</name>
<dbReference type="InterPro" id="IPR003598">
    <property type="entry name" value="Ig_sub2"/>
</dbReference>
<dbReference type="Gene3D" id="2.60.40.10">
    <property type="entry name" value="Immunoglobulins"/>
    <property type="match status" value="1"/>
</dbReference>
<feature type="region of interest" description="Disordered" evidence="3">
    <location>
        <begin position="1287"/>
        <end position="1370"/>
    </location>
</feature>
<dbReference type="Proteomes" id="UP001107558">
    <property type="component" value="Chromosome 2"/>
</dbReference>
<dbReference type="FunFam" id="2.60.40.10:FF:000107">
    <property type="entry name" value="Myosin, light chain kinase a"/>
    <property type="match status" value="1"/>
</dbReference>
<dbReference type="SUPFAM" id="SSF48726">
    <property type="entry name" value="Immunoglobulin"/>
    <property type="match status" value="1"/>
</dbReference>
<feature type="region of interest" description="Disordered" evidence="3">
    <location>
        <begin position="1491"/>
        <end position="1516"/>
    </location>
</feature>
<dbReference type="SMART" id="SM00409">
    <property type="entry name" value="IG"/>
    <property type="match status" value="1"/>
</dbReference>
<feature type="domain" description="Ig-like" evidence="4">
    <location>
        <begin position="2533"/>
        <end position="2620"/>
    </location>
</feature>
<feature type="region of interest" description="Disordered" evidence="3">
    <location>
        <begin position="2055"/>
        <end position="2114"/>
    </location>
</feature>
<feature type="compositionally biased region" description="Basic and acidic residues" evidence="3">
    <location>
        <begin position="2449"/>
        <end position="2464"/>
    </location>
</feature>
<protein>
    <recommendedName>
        <fullName evidence="4">Ig-like domain-containing protein</fullName>
    </recommendedName>
</protein>
<feature type="region of interest" description="Disordered" evidence="3">
    <location>
        <begin position="2410"/>
        <end position="2432"/>
    </location>
</feature>
<keyword evidence="2" id="KW-0175">Coiled coil</keyword>
<sequence>MQAIERQLSVTLNMQMNSKDEKQIVEILNSIESAEASISTRKTSDIAPQQAQVEILETKDDLKIVESNEDISQVIQEETKIEVEKPKDETSVNETAKKPKEISTEETKLKKPVLEEKSQEAVKDKNDEQKVIESPKEETLKIVESSGTQPVSEEKISEISEIEKCIAKSKDEIEHTIESIKKVRRTTPEIQAIERQLSVTFEHANELPNNEKQITEIINSIESAEASISTRKTSDIAVVKGNFAALKQSLITLRNVIIEQKAKITSIDVQPHKAEIDIIETKDELKIVVEEQKVDESISKQIAKPKDTEKQEIIQPQTAILESVPDFDKQILKAKEEIENVILSIKNVRRSTSELEAAQKQINIVLENITNLTENQQQIQKAIETVESAELSIATRKTGDILLVKNNLSNLKQSINVLNNAVQAQKSEVKDIEKKKQIADLSIIETPEELKIVESNESIATLIEEQKDELKIVESNENLAIKEAKAKEIVSESKDKKLIETPKFDEILVEQPKSEKIVEEPKVQEQVIEKPKIEEKPEKPIEQLIIEEPKVTDFITEEKQSEQLKVDEKPAIETTKIDEILTSEQLKPQEEINVEFCIKKSKSEIESAMASIKSVRRPTTELQATESDLKITLENITNLPDDKAQISKAIESIEKAEASLSIRKTSDVMLVKENLKSLKQSLELLKKTVESQKSQITEISPTKQIADLSIIESSEDLKIVESNEDISSVSEEGKFIKPLDLPSEPKSPTEVCLEKSKSDMEITVESIRKARKSTTELQAVERQISETLEHLSELPNDENKIQKVIESIQNAESSLTAKKTSDIVLVKENLKTLKESLTLLKTTITPQELKITEISQPETKIADLQIIEPKDDELKIIESNESLVSNEQSAEITLNLSKSREEIENVMFAIKKSRHPPSEVSAVEKTLTSTYEQLFELPKDEKPLEKAIESIEIAEISLITRGASELMIIKENLGTLKHSLVKLISHINPDKAKVLMTELQKPQKANIQEEIKIDESNELKITESNEELKIIEQEQPKKEELPMIVTSIQKLESQIESAIDSIKKSHRPTPELQAVEKEFSFTIEHIKELDNDKQQIEKVIEVIENAESSLIAKRTSDIVLIKENLALVKETLNVLKVTAKSKPIEVVEITHDKPQQALSEELNKDDDKKLIIEEIAKKEEEKLPEISLNENVKKIKSEIDITIESIKKVRRPISEIQAVERDLTFTIEQVNNLPNDQIKLAKVIETIETAETALVTKKTSDVMLVKSNLSDLKKSLILMKVEEPKKSEITETKIPSEPQKAEIEEKSVDQKQKEEIKATVQPKDEQKVEEVKDESKIDEKAKEEAKVEEKSNEELQAEQQPKMEKKEEKLPQNLQELKSDIENSIQSIKKTKRPVPEAEAVEKILSVANENVTEFSANEKELQKAIESITSAEAALVAKKTSDFVLIKKNIVALKEKLVTIHNKLMPQQPEIKEQEIIPEKAKIEETIVEKDKVEEQKDEKPKKAPSFDESQKAIEEKPQIELSPDLKILKSEIATSVDIIKKARRPTSEVEAVEKILSFAIENITEFSTNDVKIQNAIESIATAETSLTSRKTSDIMLVKSNFGELKEKLITIYNKLKPPQQVEVKEIEKPKEALVEEKSSEKSEKEIPKVVEEKLSPELTKLKSEISTTIESIKKVRRPTIELESIQNELKIVLENVTFIPENQEKLQKLIVSIENTETSLSAKKTSDINIVKDCLKSLKSSLNVFKVETKESKIEELSEPNEPPKEDEKLSKVEENKESQKIVEESKAVEETESEKIKTKTDEEIKSKEDESKPKVDETAIVIKIRKQIENTSVTIKKVRRPTPELQTADAELTIVLGKLPEFENDIIHVEKIIKIISSAEDSIITKKTTDVTAVKDSFIILKKILVELKDSKKSNEVVEIKEEFKPQEIEKPKEEEKKEPSPEPVVTIKLNDNARKLKSEIENVTETIKKVRRPTPEIQTLEKTLNDSLNVKILVEIPENLTKLNEILKSVETCEESLMTKKTSDITLFKTSLSSMKECVKVLRAPLLPKEEQKIEEKPQEEKKIEESPKTDEKPKEEEKIEEAPKTEEKPKEEEKKEPSPEPVVSIKLNDNARKLKSEIENVTETIKKVRRPTSEIQALEKTLNESLNVKILVEIPENLTKLNEILKSVETCEESLMTKKTSDITLLKTSLSSMKELVKVLRTPLLPKEEQTIEEKPQEEKKIEEAPKTDEKLNKEPQKSEQQESKLIFEEKDLMSQYIAAIKQELEEVLVHLKKARRPSTELQTLHETLIDLKPKVDDLGKDMKYFENVIHIVNKSKTSLLTKRTMELILLREKVTSLENSLNLLKSTIVTEINGELLSTKKTESDDEILKKQKEAKEEIKLQEELKKQEEIRLKEEELRQKEEEFKKREQELKREEENRLKEEEARRKMLEEEILRKAKEKEAEKIKLQNENEPERPPRRRKQVDDSESQSTDSEMPIATERRRRQQQEIEPEPIKPVRRRRTDEIKEDEQSMPRTPESGRRKRMPTFIARLKNRSAAENSILKLTCAVSEPDCQVKWTKDGMILRNGDKYLIENNNEVLSLEIKNANAEDAGEYCCFVSNSCGEIETSAFVTIFGEDIVPNSTVFTKNLKVFLVLSIVERAKLG</sequence>
<dbReference type="InterPro" id="IPR036179">
    <property type="entry name" value="Ig-like_dom_sf"/>
</dbReference>
<dbReference type="PROSITE" id="PS50835">
    <property type="entry name" value="IG_LIKE"/>
    <property type="match status" value="1"/>
</dbReference>
<feature type="coiled-coil region" evidence="2">
    <location>
        <begin position="348"/>
        <end position="435"/>
    </location>
</feature>
<keyword evidence="1" id="KW-0393">Immunoglobulin domain</keyword>
<evidence type="ECO:0000256" key="1">
    <source>
        <dbReference type="ARBA" id="ARBA00023319"/>
    </source>
</evidence>
<feature type="region of interest" description="Disordered" evidence="3">
    <location>
        <begin position="2449"/>
        <end position="2530"/>
    </location>
</feature>
<feature type="compositionally biased region" description="Basic and acidic residues" evidence="3">
    <location>
        <begin position="1361"/>
        <end position="1370"/>
    </location>
</feature>
<dbReference type="InterPro" id="IPR003599">
    <property type="entry name" value="Ig_sub"/>
</dbReference>
<reference evidence="5" key="1">
    <citation type="submission" date="2021-03" db="EMBL/GenBank/DDBJ databases">
        <title>Chromosome level genome of the anhydrobiotic midge Polypedilum vanderplanki.</title>
        <authorList>
            <person name="Yoshida Y."/>
            <person name="Kikawada T."/>
            <person name="Gusev O."/>
        </authorList>
    </citation>
    <scope>NUCLEOTIDE SEQUENCE</scope>
    <source>
        <strain evidence="5">NIAS01</strain>
        <tissue evidence="5">Whole body or cell culture</tissue>
    </source>
</reference>
<comment type="caution">
    <text evidence="5">The sequence shown here is derived from an EMBL/GenBank/DDBJ whole genome shotgun (WGS) entry which is preliminary data.</text>
</comment>
<evidence type="ECO:0000256" key="2">
    <source>
        <dbReference type="SAM" id="Coils"/>
    </source>
</evidence>
<feature type="compositionally biased region" description="Basic and acidic residues" evidence="3">
    <location>
        <begin position="1299"/>
        <end position="1353"/>
    </location>
</feature>
<evidence type="ECO:0000256" key="3">
    <source>
        <dbReference type="SAM" id="MobiDB-lite"/>
    </source>
</evidence>
<dbReference type="Pfam" id="PF07679">
    <property type="entry name" value="I-set"/>
    <property type="match status" value="1"/>
</dbReference>
<evidence type="ECO:0000313" key="5">
    <source>
        <dbReference type="EMBL" id="KAG5676324.1"/>
    </source>
</evidence>
<dbReference type="OrthoDB" id="8069167at2759"/>
<feature type="coiled-coil region" evidence="2">
    <location>
        <begin position="668"/>
        <end position="695"/>
    </location>
</feature>
<dbReference type="SMART" id="SM00408">
    <property type="entry name" value="IGc2"/>
    <property type="match status" value="1"/>
</dbReference>
<gene>
    <name evidence="5" type="ORF">PVAND_006169</name>
</gene>
<feature type="region of interest" description="Disordered" evidence="3">
    <location>
        <begin position="1755"/>
        <end position="1814"/>
    </location>
</feature>
<dbReference type="InterPro" id="IPR013098">
    <property type="entry name" value="Ig_I-set"/>
</dbReference>
<feature type="region of interest" description="Disordered" evidence="3">
    <location>
        <begin position="2214"/>
        <end position="2250"/>
    </location>
</feature>